<evidence type="ECO:0000313" key="2">
    <source>
        <dbReference type="Proteomes" id="UP000429232"/>
    </source>
</evidence>
<dbReference type="Proteomes" id="UP000429232">
    <property type="component" value="Chromosome"/>
</dbReference>
<accession>A0A6I4IP71</accession>
<dbReference type="KEGG" id="mgik:GO620_013845"/>
<reference evidence="1 2" key="1">
    <citation type="submission" date="2020-12" db="EMBL/GenBank/DDBJ databases">
        <title>HMF7856_wgs.fasta genome submission.</title>
        <authorList>
            <person name="Kang H."/>
            <person name="Kim H."/>
            <person name="Joh K."/>
        </authorList>
    </citation>
    <scope>NUCLEOTIDE SEQUENCE [LARGE SCALE GENOMIC DNA]</scope>
    <source>
        <strain evidence="1 2">HMF7856</strain>
    </source>
</reference>
<gene>
    <name evidence="1" type="ORF">GO620_013845</name>
</gene>
<proteinExistence type="predicted"/>
<dbReference type="RefSeq" id="WP_157526980.1">
    <property type="nucleotide sequence ID" value="NZ_CP066775.1"/>
</dbReference>
<evidence type="ECO:0000313" key="1">
    <source>
        <dbReference type="EMBL" id="QQL49245.1"/>
    </source>
</evidence>
<name>A0A6I4IP71_9SPHI</name>
<protein>
    <submittedName>
        <fullName evidence="1">Uncharacterized protein</fullName>
    </submittedName>
</protein>
<sequence length="72" mass="8092">MVQLKGVYNHGDIIFEEKIASSGPQKVIVTFLDEPSDDEQLSSYSFSRSRNSLKNVSAIFSAAVIEERRNEL</sequence>
<organism evidence="1 2">
    <name type="scientific">Mucilaginibacter ginkgonis</name>
    <dbReference type="NCBI Taxonomy" id="2682091"/>
    <lineage>
        <taxon>Bacteria</taxon>
        <taxon>Pseudomonadati</taxon>
        <taxon>Bacteroidota</taxon>
        <taxon>Sphingobacteriia</taxon>
        <taxon>Sphingobacteriales</taxon>
        <taxon>Sphingobacteriaceae</taxon>
        <taxon>Mucilaginibacter</taxon>
    </lineage>
</organism>
<dbReference type="EMBL" id="CP066775">
    <property type="protein sequence ID" value="QQL49245.1"/>
    <property type="molecule type" value="Genomic_DNA"/>
</dbReference>
<dbReference type="AlphaFoldDB" id="A0A6I4IP71"/>
<keyword evidence="2" id="KW-1185">Reference proteome</keyword>